<dbReference type="InterPro" id="IPR036388">
    <property type="entry name" value="WH-like_DNA-bd_sf"/>
</dbReference>
<keyword evidence="3 10" id="KW-0347">Helicase</keyword>
<dbReference type="Gene3D" id="1.10.10.10">
    <property type="entry name" value="Winged helix-like DNA-binding domain superfamily/Winged helix DNA-binding domain"/>
    <property type="match status" value="1"/>
</dbReference>
<feature type="domain" description="Helicase ATP-binding" evidence="8">
    <location>
        <begin position="24"/>
        <end position="191"/>
    </location>
</feature>
<dbReference type="GO" id="GO:0009378">
    <property type="term" value="F:four-way junction helicase activity"/>
    <property type="evidence" value="ECO:0007669"/>
    <property type="project" value="TreeGrafter"/>
</dbReference>
<dbReference type="GO" id="GO:0043138">
    <property type="term" value="F:3'-5' DNA helicase activity"/>
    <property type="evidence" value="ECO:0007669"/>
    <property type="project" value="TreeGrafter"/>
</dbReference>
<dbReference type="InterPro" id="IPR001650">
    <property type="entry name" value="Helicase_C-like"/>
</dbReference>
<evidence type="ECO:0000256" key="3">
    <source>
        <dbReference type="ARBA" id="ARBA00022806"/>
    </source>
</evidence>
<evidence type="ECO:0000259" key="9">
    <source>
        <dbReference type="PROSITE" id="PS51194"/>
    </source>
</evidence>
<dbReference type="InterPro" id="IPR011545">
    <property type="entry name" value="DEAD/DEAH_box_helicase_dom"/>
</dbReference>
<dbReference type="Pfam" id="PF00271">
    <property type="entry name" value="Helicase_C"/>
    <property type="match status" value="1"/>
</dbReference>
<keyword evidence="1" id="KW-0547">Nucleotide-binding</keyword>
<dbReference type="InterPro" id="IPR004589">
    <property type="entry name" value="DNA_helicase_ATP-dep_RecQ"/>
</dbReference>
<dbReference type="CDD" id="cd17920">
    <property type="entry name" value="DEXHc_RecQ"/>
    <property type="match status" value="1"/>
</dbReference>
<dbReference type="GO" id="GO:0043590">
    <property type="term" value="C:bacterial nucleoid"/>
    <property type="evidence" value="ECO:0007669"/>
    <property type="project" value="TreeGrafter"/>
</dbReference>
<dbReference type="Pfam" id="PF00270">
    <property type="entry name" value="DEAD"/>
    <property type="match status" value="1"/>
</dbReference>
<dbReference type="SUPFAM" id="SSF52540">
    <property type="entry name" value="P-loop containing nucleoside triphosphate hydrolases"/>
    <property type="match status" value="1"/>
</dbReference>
<evidence type="ECO:0000256" key="1">
    <source>
        <dbReference type="ARBA" id="ARBA00022741"/>
    </source>
</evidence>
<name>A0A5J5HVH4_9BACI</name>
<evidence type="ECO:0000256" key="6">
    <source>
        <dbReference type="ARBA" id="ARBA00044535"/>
    </source>
</evidence>
<organism evidence="10 11">
    <name type="scientific">Niallia endozanthoxylica</name>
    <dbReference type="NCBI Taxonomy" id="2036016"/>
    <lineage>
        <taxon>Bacteria</taxon>
        <taxon>Bacillati</taxon>
        <taxon>Bacillota</taxon>
        <taxon>Bacilli</taxon>
        <taxon>Bacillales</taxon>
        <taxon>Bacillaceae</taxon>
        <taxon>Niallia</taxon>
    </lineage>
</organism>
<evidence type="ECO:0000313" key="10">
    <source>
        <dbReference type="EMBL" id="KAA9026161.1"/>
    </source>
</evidence>
<dbReference type="PANTHER" id="PTHR13710:SF84">
    <property type="entry name" value="ATP-DEPENDENT DNA HELICASE RECS-RELATED"/>
    <property type="match status" value="1"/>
</dbReference>
<dbReference type="PANTHER" id="PTHR13710">
    <property type="entry name" value="DNA HELICASE RECQ FAMILY MEMBER"/>
    <property type="match status" value="1"/>
</dbReference>
<evidence type="ECO:0000259" key="8">
    <source>
        <dbReference type="PROSITE" id="PS51192"/>
    </source>
</evidence>
<dbReference type="GO" id="GO:0006281">
    <property type="term" value="P:DNA repair"/>
    <property type="evidence" value="ECO:0007669"/>
    <property type="project" value="TreeGrafter"/>
</dbReference>
<dbReference type="Proteomes" id="UP000326671">
    <property type="component" value="Unassembled WGS sequence"/>
</dbReference>
<dbReference type="OrthoDB" id="9763310at2"/>
<keyword evidence="5" id="KW-0238">DNA-binding</keyword>
<dbReference type="PROSITE" id="PS51194">
    <property type="entry name" value="HELICASE_CTER"/>
    <property type="match status" value="1"/>
</dbReference>
<dbReference type="GO" id="GO:0006310">
    <property type="term" value="P:DNA recombination"/>
    <property type="evidence" value="ECO:0007669"/>
    <property type="project" value="InterPro"/>
</dbReference>
<dbReference type="GO" id="GO:0003677">
    <property type="term" value="F:DNA binding"/>
    <property type="evidence" value="ECO:0007669"/>
    <property type="project" value="UniProtKB-KW"/>
</dbReference>
<sequence>MILENYLFQYFQYTSFRPGQKEVITSVLNGCHTMAMLPTGTGKSLCYQLPGYLLPGQVLVVSPLLSLMQDQVEQMKMNGEKSVVAINSFLSRVERIKVLKQLEKYKFIFISPETLANDLIIENLKRLNISLFVIDEAHCISQWGYDFRPDYIKLGAVRKSLGQPLTLALTATATKLVIQDITQTLELDRCKKVFASVDRPNIALAVRNIASHQEKWEILNEFVSKLEKPGIVYFSSKKMAEQAVSFLQNKGISKVMAYHGGMDQESRILIQQQFLHNQLDIICATSAFGMGVNKENIRFVIHFHMPQQMESYLQEIGRAGRDGKPSIAVLLYSTGDEQIAYQLAESEIPSSEQLDWLVEVMKTSKNFSVYQIPFQDEWKKIGGFTDIQWRMLCDYLLRMDERKDVQQIFSHYKKELESRRQLKREKISFMTSWSNSNSCRREHILTYFGEKELIDNRPENCCDICGLEWSKFDKTPDFAKNNDEFSWKQRLADILLN</sequence>
<dbReference type="SMART" id="SM00490">
    <property type="entry name" value="HELICc"/>
    <property type="match status" value="1"/>
</dbReference>
<keyword evidence="4" id="KW-0067">ATP-binding</keyword>
<dbReference type="GO" id="GO:0030894">
    <property type="term" value="C:replisome"/>
    <property type="evidence" value="ECO:0007669"/>
    <property type="project" value="TreeGrafter"/>
</dbReference>
<evidence type="ECO:0000256" key="4">
    <source>
        <dbReference type="ARBA" id="ARBA00022840"/>
    </source>
</evidence>
<protein>
    <recommendedName>
        <fullName evidence="6">ATP-dependent DNA helicase RecQ</fullName>
    </recommendedName>
    <alternativeName>
        <fullName evidence="7">DNA 3'-5' helicase RecQ</fullName>
    </alternativeName>
</protein>
<dbReference type="GO" id="GO:0005524">
    <property type="term" value="F:ATP binding"/>
    <property type="evidence" value="ECO:0007669"/>
    <property type="project" value="UniProtKB-KW"/>
</dbReference>
<dbReference type="InterPro" id="IPR032284">
    <property type="entry name" value="RecQ_Zn-bd"/>
</dbReference>
<comment type="caution">
    <text evidence="10">The sequence shown here is derived from an EMBL/GenBank/DDBJ whole genome shotgun (WGS) entry which is preliminary data.</text>
</comment>
<evidence type="ECO:0000256" key="7">
    <source>
        <dbReference type="ARBA" id="ARBA00044550"/>
    </source>
</evidence>
<dbReference type="SMART" id="SM00487">
    <property type="entry name" value="DEXDc"/>
    <property type="match status" value="1"/>
</dbReference>
<dbReference type="RefSeq" id="WP_150439810.1">
    <property type="nucleotide sequence ID" value="NZ_VYKL01000015.1"/>
</dbReference>
<dbReference type="InterPro" id="IPR002464">
    <property type="entry name" value="DNA/RNA_helicase_DEAH_CS"/>
</dbReference>
<keyword evidence="2" id="KW-0378">Hydrolase</keyword>
<dbReference type="InterPro" id="IPR014001">
    <property type="entry name" value="Helicase_ATP-bd"/>
</dbReference>
<evidence type="ECO:0000256" key="2">
    <source>
        <dbReference type="ARBA" id="ARBA00022801"/>
    </source>
</evidence>
<evidence type="ECO:0000256" key="5">
    <source>
        <dbReference type="ARBA" id="ARBA00023125"/>
    </source>
</evidence>
<proteinExistence type="predicted"/>
<dbReference type="GO" id="GO:0016787">
    <property type="term" value="F:hydrolase activity"/>
    <property type="evidence" value="ECO:0007669"/>
    <property type="project" value="UniProtKB-KW"/>
</dbReference>
<dbReference type="PROSITE" id="PS00690">
    <property type="entry name" value="DEAH_ATP_HELICASE"/>
    <property type="match status" value="1"/>
</dbReference>
<gene>
    <name evidence="10" type="ORF">F4V44_09815</name>
</gene>
<keyword evidence="11" id="KW-1185">Reference proteome</keyword>
<dbReference type="InterPro" id="IPR027417">
    <property type="entry name" value="P-loop_NTPase"/>
</dbReference>
<accession>A0A5J5HVH4</accession>
<dbReference type="GO" id="GO:0005737">
    <property type="term" value="C:cytoplasm"/>
    <property type="evidence" value="ECO:0007669"/>
    <property type="project" value="TreeGrafter"/>
</dbReference>
<dbReference type="FunFam" id="3.40.50.300:FF:001363">
    <property type="entry name" value="ATP-dependent DNA helicase RecQ"/>
    <property type="match status" value="1"/>
</dbReference>
<dbReference type="Pfam" id="PF16124">
    <property type="entry name" value="RecQ_Zn_bind"/>
    <property type="match status" value="1"/>
</dbReference>
<dbReference type="NCBIfam" id="TIGR00614">
    <property type="entry name" value="recQ_fam"/>
    <property type="match status" value="1"/>
</dbReference>
<dbReference type="PROSITE" id="PS51192">
    <property type="entry name" value="HELICASE_ATP_BIND_1"/>
    <property type="match status" value="1"/>
</dbReference>
<dbReference type="AlphaFoldDB" id="A0A5J5HVH4"/>
<reference evidence="10 11" key="1">
    <citation type="submission" date="2019-09" db="EMBL/GenBank/DDBJ databases">
        <title>Whole genome sequences of isolates from the Mars Exploration Rovers.</title>
        <authorList>
            <person name="Seuylemezian A."/>
            <person name="Vaishampayan P."/>
        </authorList>
    </citation>
    <scope>NUCLEOTIDE SEQUENCE [LARGE SCALE GENOMIC DNA]</scope>
    <source>
        <strain evidence="10 11">MER_TA_151</strain>
    </source>
</reference>
<dbReference type="EMBL" id="VYKL01000015">
    <property type="protein sequence ID" value="KAA9026161.1"/>
    <property type="molecule type" value="Genomic_DNA"/>
</dbReference>
<evidence type="ECO:0000313" key="11">
    <source>
        <dbReference type="Proteomes" id="UP000326671"/>
    </source>
</evidence>
<feature type="domain" description="Helicase C-terminal" evidence="9">
    <location>
        <begin position="218"/>
        <end position="380"/>
    </location>
</feature>
<dbReference type="Gene3D" id="3.40.50.300">
    <property type="entry name" value="P-loop containing nucleotide triphosphate hydrolases"/>
    <property type="match status" value="2"/>
</dbReference>